<evidence type="ECO:0000313" key="4">
    <source>
        <dbReference type="Proteomes" id="UP000673691"/>
    </source>
</evidence>
<accession>A0A8H8A0U2</accession>
<reference evidence="3 4" key="1">
    <citation type="journal article" name="Sci. Rep.">
        <title>Genome-scale phylogenetic analyses confirm Olpidium as the closest living zoosporic fungus to the non-flagellated, terrestrial fungi.</title>
        <authorList>
            <person name="Chang Y."/>
            <person name="Rochon D."/>
            <person name="Sekimoto S."/>
            <person name="Wang Y."/>
            <person name="Chovatia M."/>
            <person name="Sandor L."/>
            <person name="Salamov A."/>
            <person name="Grigoriev I.V."/>
            <person name="Stajich J.E."/>
            <person name="Spatafora J.W."/>
        </authorList>
    </citation>
    <scope>NUCLEOTIDE SEQUENCE [LARGE SCALE GENOMIC DNA]</scope>
    <source>
        <strain evidence="3">S191</strain>
    </source>
</reference>
<dbReference type="OrthoDB" id="5540378at2759"/>
<name>A0A8H8A0U2_9FUNG</name>
<evidence type="ECO:0000313" key="3">
    <source>
        <dbReference type="EMBL" id="KAG5462934.1"/>
    </source>
</evidence>
<gene>
    <name evidence="3" type="ORF">BJ554DRAFT_2779</name>
</gene>
<feature type="non-terminal residue" evidence="3">
    <location>
        <position position="245"/>
    </location>
</feature>
<feature type="transmembrane region" description="Helical" evidence="2">
    <location>
        <begin position="93"/>
        <end position="118"/>
    </location>
</feature>
<evidence type="ECO:0000256" key="1">
    <source>
        <dbReference type="SAM" id="MobiDB-lite"/>
    </source>
</evidence>
<keyword evidence="4" id="KW-1185">Reference proteome</keyword>
<feature type="compositionally biased region" description="Low complexity" evidence="1">
    <location>
        <begin position="11"/>
        <end position="20"/>
    </location>
</feature>
<comment type="caution">
    <text evidence="3">The sequence shown here is derived from an EMBL/GenBank/DDBJ whole genome shotgun (WGS) entry which is preliminary data.</text>
</comment>
<protein>
    <submittedName>
        <fullName evidence="3">Uncharacterized protein</fullName>
    </submittedName>
</protein>
<dbReference type="EMBL" id="JAEFCI010001390">
    <property type="protein sequence ID" value="KAG5462934.1"/>
    <property type="molecule type" value="Genomic_DNA"/>
</dbReference>
<keyword evidence="2" id="KW-1133">Transmembrane helix</keyword>
<organism evidence="3 4">
    <name type="scientific">Olpidium bornovanus</name>
    <dbReference type="NCBI Taxonomy" id="278681"/>
    <lineage>
        <taxon>Eukaryota</taxon>
        <taxon>Fungi</taxon>
        <taxon>Fungi incertae sedis</taxon>
        <taxon>Olpidiomycota</taxon>
        <taxon>Olpidiomycotina</taxon>
        <taxon>Olpidiomycetes</taxon>
        <taxon>Olpidiales</taxon>
        <taxon>Olpidiaceae</taxon>
        <taxon>Olpidium</taxon>
    </lineage>
</organism>
<proteinExistence type="predicted"/>
<keyword evidence="2" id="KW-0472">Membrane</keyword>
<keyword evidence="2" id="KW-0812">Transmembrane</keyword>
<sequence>MDSAYASRSLPAAGPQSAPGDDGGPDDDRARGCGDRAHSCFSHAAPGRPPRGRGCIAAVKGWYTPVPSPPGNKHAGPPGPRPRYCNGRLSKRAFLLGHCLVGTLLLFAILAPIMYAVVIPAVVRDRFANADLSQLLVHRVDVDRYTATGLEYSVSVELPPQMSFPVTASLGAMTARVETEDAAVLVDVECPPLKDVTLSQQLKISMEGSVNFNHIESISNLVREYSSGQFKERNLYVRTGLTISM</sequence>
<feature type="region of interest" description="Disordered" evidence="1">
    <location>
        <begin position="1"/>
        <end position="32"/>
    </location>
</feature>
<dbReference type="Proteomes" id="UP000673691">
    <property type="component" value="Unassembled WGS sequence"/>
</dbReference>
<evidence type="ECO:0000256" key="2">
    <source>
        <dbReference type="SAM" id="Phobius"/>
    </source>
</evidence>
<dbReference type="AlphaFoldDB" id="A0A8H8A0U2"/>